<keyword evidence="7 9" id="KW-0067">ATP-binding</keyword>
<keyword evidence="6 9" id="KW-0418">Kinase</keyword>
<evidence type="ECO:0000256" key="8">
    <source>
        <dbReference type="ARBA" id="ARBA00048090"/>
    </source>
</evidence>
<evidence type="ECO:0000313" key="10">
    <source>
        <dbReference type="EMBL" id="SEC01915.1"/>
    </source>
</evidence>
<dbReference type="Proteomes" id="UP000182409">
    <property type="component" value="Unassembled WGS sequence"/>
</dbReference>
<dbReference type="GO" id="GO:0005524">
    <property type="term" value="F:ATP binding"/>
    <property type="evidence" value="ECO:0007669"/>
    <property type="project" value="UniProtKB-KW"/>
</dbReference>
<organism evidence="10 11">
    <name type="scientific">Terriglobus roseus</name>
    <dbReference type="NCBI Taxonomy" id="392734"/>
    <lineage>
        <taxon>Bacteria</taxon>
        <taxon>Pseudomonadati</taxon>
        <taxon>Acidobacteriota</taxon>
        <taxon>Terriglobia</taxon>
        <taxon>Terriglobales</taxon>
        <taxon>Acidobacteriaceae</taxon>
        <taxon>Terriglobus</taxon>
    </lineage>
</organism>
<accession>A0A1H4P3L9</accession>
<reference evidence="10 11" key="1">
    <citation type="submission" date="2016-10" db="EMBL/GenBank/DDBJ databases">
        <authorList>
            <person name="de Groot N.N."/>
        </authorList>
    </citation>
    <scope>NUCLEOTIDE SEQUENCE [LARGE SCALE GENOMIC DNA]</scope>
    <source>
        <strain evidence="10 11">AB35.6</strain>
    </source>
</reference>
<dbReference type="EC" id="2.7.1.12" evidence="3 9"/>
<dbReference type="InterPro" id="IPR027417">
    <property type="entry name" value="P-loop_NTPase"/>
</dbReference>
<proteinExistence type="inferred from homology"/>
<sequence length="170" mass="18224">MILILMGVSGTGKTTLGNMLSAETGWPFLDGDDFHPAANKAKMAAGHPLNDEDRAPWLAILHGKIAEFAGENKSMILACSALKAQYRDTLRGDLPATTVQFALLQADPAEIADHLQKRHHEFMNPNLLTSQLATLEQPGDDEAWTISVAGKPEQSLAELNAKLRAAGAIA</sequence>
<comment type="pathway">
    <text evidence="1">Carbohydrate acid metabolism.</text>
</comment>
<dbReference type="NCBIfam" id="TIGR01313">
    <property type="entry name" value="therm_gnt_kin"/>
    <property type="match status" value="1"/>
</dbReference>
<evidence type="ECO:0000256" key="3">
    <source>
        <dbReference type="ARBA" id="ARBA00012054"/>
    </source>
</evidence>
<evidence type="ECO:0000256" key="2">
    <source>
        <dbReference type="ARBA" id="ARBA00008420"/>
    </source>
</evidence>
<comment type="similarity">
    <text evidence="2 9">Belongs to the gluconokinase GntK/GntV family.</text>
</comment>
<dbReference type="InterPro" id="IPR006001">
    <property type="entry name" value="Therm_gnt_kin"/>
</dbReference>
<dbReference type="GO" id="GO:0046316">
    <property type="term" value="F:gluconokinase activity"/>
    <property type="evidence" value="ECO:0007669"/>
    <property type="project" value="UniProtKB-EC"/>
</dbReference>
<evidence type="ECO:0000313" key="11">
    <source>
        <dbReference type="Proteomes" id="UP000182409"/>
    </source>
</evidence>
<name>A0A1H4P3L9_9BACT</name>
<dbReference type="EMBL" id="FNSD01000001">
    <property type="protein sequence ID" value="SEC01915.1"/>
    <property type="molecule type" value="Genomic_DNA"/>
</dbReference>
<dbReference type="GO" id="GO:0005737">
    <property type="term" value="C:cytoplasm"/>
    <property type="evidence" value="ECO:0007669"/>
    <property type="project" value="TreeGrafter"/>
</dbReference>
<dbReference type="CDD" id="cd02021">
    <property type="entry name" value="GntK"/>
    <property type="match status" value="1"/>
</dbReference>
<evidence type="ECO:0000256" key="4">
    <source>
        <dbReference type="ARBA" id="ARBA00022679"/>
    </source>
</evidence>
<dbReference type="AlphaFoldDB" id="A0A1H4P3L9"/>
<evidence type="ECO:0000256" key="5">
    <source>
        <dbReference type="ARBA" id="ARBA00022741"/>
    </source>
</evidence>
<keyword evidence="5 9" id="KW-0547">Nucleotide-binding</keyword>
<evidence type="ECO:0000256" key="6">
    <source>
        <dbReference type="ARBA" id="ARBA00022777"/>
    </source>
</evidence>
<dbReference type="PANTHER" id="PTHR43442:SF3">
    <property type="entry name" value="GLUCONOKINASE-RELATED"/>
    <property type="match status" value="1"/>
</dbReference>
<keyword evidence="4 9" id="KW-0808">Transferase</keyword>
<dbReference type="Gene3D" id="3.40.50.300">
    <property type="entry name" value="P-loop containing nucleotide triphosphate hydrolases"/>
    <property type="match status" value="1"/>
</dbReference>
<dbReference type="RefSeq" id="WP_074654306.1">
    <property type="nucleotide sequence ID" value="NZ_FNSD01000001.1"/>
</dbReference>
<dbReference type="GO" id="GO:0005975">
    <property type="term" value="P:carbohydrate metabolic process"/>
    <property type="evidence" value="ECO:0007669"/>
    <property type="project" value="InterPro"/>
</dbReference>
<evidence type="ECO:0000256" key="9">
    <source>
        <dbReference type="RuleBase" id="RU363066"/>
    </source>
</evidence>
<dbReference type="OrthoDB" id="9800332at2"/>
<dbReference type="Pfam" id="PF13671">
    <property type="entry name" value="AAA_33"/>
    <property type="match status" value="1"/>
</dbReference>
<comment type="catalytic activity">
    <reaction evidence="8 9">
        <text>D-gluconate + ATP = 6-phospho-D-gluconate + ADP + H(+)</text>
        <dbReference type="Rhea" id="RHEA:19433"/>
        <dbReference type="ChEBI" id="CHEBI:15378"/>
        <dbReference type="ChEBI" id="CHEBI:18391"/>
        <dbReference type="ChEBI" id="CHEBI:30616"/>
        <dbReference type="ChEBI" id="CHEBI:58759"/>
        <dbReference type="ChEBI" id="CHEBI:456216"/>
        <dbReference type="EC" id="2.7.1.12"/>
    </reaction>
</comment>
<dbReference type="PANTHER" id="PTHR43442">
    <property type="entry name" value="GLUCONOKINASE-RELATED"/>
    <property type="match status" value="1"/>
</dbReference>
<protein>
    <recommendedName>
        <fullName evidence="3 9">Gluconokinase</fullName>
        <ecNumber evidence="3 9">2.7.1.12</ecNumber>
    </recommendedName>
</protein>
<gene>
    <name evidence="10" type="ORF">SAMN05443244_2440</name>
</gene>
<evidence type="ECO:0000256" key="1">
    <source>
        <dbReference type="ARBA" id="ARBA00004761"/>
    </source>
</evidence>
<evidence type="ECO:0000256" key="7">
    <source>
        <dbReference type="ARBA" id="ARBA00022840"/>
    </source>
</evidence>
<dbReference type="SUPFAM" id="SSF52540">
    <property type="entry name" value="P-loop containing nucleoside triphosphate hydrolases"/>
    <property type="match status" value="1"/>
</dbReference>